<evidence type="ECO:0000256" key="1">
    <source>
        <dbReference type="SAM" id="Phobius"/>
    </source>
</evidence>
<dbReference type="EMBL" id="MFCV01000048">
    <property type="protein sequence ID" value="OGE30250.1"/>
    <property type="molecule type" value="Genomic_DNA"/>
</dbReference>
<keyword evidence="1" id="KW-0812">Transmembrane</keyword>
<keyword evidence="1" id="KW-1133">Transmembrane helix</keyword>
<feature type="transmembrane region" description="Helical" evidence="1">
    <location>
        <begin position="315"/>
        <end position="333"/>
    </location>
</feature>
<reference evidence="2 3" key="1">
    <citation type="journal article" date="2016" name="Nat. Commun.">
        <title>Thousands of microbial genomes shed light on interconnected biogeochemical processes in an aquifer system.</title>
        <authorList>
            <person name="Anantharaman K."/>
            <person name="Brown C.T."/>
            <person name="Hug L.A."/>
            <person name="Sharon I."/>
            <person name="Castelle C.J."/>
            <person name="Probst A.J."/>
            <person name="Thomas B.C."/>
            <person name="Singh A."/>
            <person name="Wilkins M.J."/>
            <person name="Karaoz U."/>
            <person name="Brodie E.L."/>
            <person name="Williams K.H."/>
            <person name="Hubbard S.S."/>
            <person name="Banfield J.F."/>
        </authorList>
    </citation>
    <scope>NUCLEOTIDE SEQUENCE [LARGE SCALE GENOMIC DNA]</scope>
</reference>
<feature type="transmembrane region" description="Helical" evidence="1">
    <location>
        <begin position="227"/>
        <end position="248"/>
    </location>
</feature>
<name>A0A1F5JP85_9BACT</name>
<feature type="transmembrane region" description="Helical" evidence="1">
    <location>
        <begin position="132"/>
        <end position="149"/>
    </location>
</feature>
<evidence type="ECO:0008006" key="4">
    <source>
        <dbReference type="Google" id="ProtNLM"/>
    </source>
</evidence>
<organism evidence="2 3">
    <name type="scientific">Candidatus Daviesbacteria bacterium RIFCSPHIGHO2_02_FULL_36_13</name>
    <dbReference type="NCBI Taxonomy" id="1797768"/>
    <lineage>
        <taxon>Bacteria</taxon>
        <taxon>Candidatus Daviesiibacteriota</taxon>
    </lineage>
</organism>
<gene>
    <name evidence="2" type="ORF">A3C59_04700</name>
</gene>
<feature type="transmembrane region" description="Helical" evidence="1">
    <location>
        <begin position="340"/>
        <end position="359"/>
    </location>
</feature>
<feature type="transmembrane region" description="Helical" evidence="1">
    <location>
        <begin position="105"/>
        <end position="125"/>
    </location>
</feature>
<proteinExistence type="predicted"/>
<feature type="transmembrane region" description="Helical" evidence="1">
    <location>
        <begin position="178"/>
        <end position="194"/>
    </location>
</feature>
<accession>A0A1F5JP85</accession>
<dbReference type="Proteomes" id="UP000176902">
    <property type="component" value="Unassembled WGS sequence"/>
</dbReference>
<feature type="transmembrane region" description="Helical" evidence="1">
    <location>
        <begin position="395"/>
        <end position="414"/>
    </location>
</feature>
<dbReference type="AlphaFoldDB" id="A0A1F5JP85"/>
<dbReference type="STRING" id="1797768.A3C59_04700"/>
<feature type="transmembrane region" description="Helical" evidence="1">
    <location>
        <begin position="365"/>
        <end position="388"/>
    </location>
</feature>
<evidence type="ECO:0000313" key="3">
    <source>
        <dbReference type="Proteomes" id="UP000176902"/>
    </source>
</evidence>
<sequence>MVNEQSSSMNKIFSWLMSHKEVVVLLGCTVLFLLLIFKDPFSERTLIPNFEPYPDTLFYIVKPLNFLKGEGFNFSREGRLAYNLTPPLYSIALIPFFAINPDPRMAYFANIFLSLISVGLFFLIVKKITNNIWLTCLVLFLYITNYFLYFMPTLVMAENLILPLYLTAVFLLIRNNTPAFFILLGVLSVCIYATKGANVPISAMILILSAIKIVISQSKNTLKIKSFSYLLVGFSVSFILYSLFFYYVTNSNILGPLLEYFGLAKEAITPKADEITAAASAGGWISFSYASKNFPLYLSSLLGDSQRFLWDNTPLVPKYIAFLSLAGLILGVITKRFRFLSVSLILMIVSSIGFLLTFYAFDARYIYIAIPSLLIGFSILIASLFNLFKAVKYKRIIFLMIILFFGFYVFNNALRIKNQISLNLKYAETPWYYISVLKLNEYFTDDKVIDGKKPVVISALPPFLVDFYSNGNYTLLPLSYEQEFRSAKEITWGPNDYTDLPKLYTKYIKEGYDVYVSRYGLGNEVYTNRDFEIIMKEFQLDLVWPGCYEQCNIYTVGLK</sequence>
<protein>
    <recommendedName>
        <fullName evidence="4">Glycosyltransferase RgtA/B/C/D-like domain-containing protein</fullName>
    </recommendedName>
</protein>
<feature type="transmembrane region" description="Helical" evidence="1">
    <location>
        <begin position="80"/>
        <end position="99"/>
    </location>
</feature>
<comment type="caution">
    <text evidence="2">The sequence shown here is derived from an EMBL/GenBank/DDBJ whole genome shotgun (WGS) entry which is preliminary data.</text>
</comment>
<evidence type="ECO:0000313" key="2">
    <source>
        <dbReference type="EMBL" id="OGE30250.1"/>
    </source>
</evidence>
<feature type="transmembrane region" description="Helical" evidence="1">
    <location>
        <begin position="12"/>
        <end position="37"/>
    </location>
</feature>
<keyword evidence="1" id="KW-0472">Membrane</keyword>